<dbReference type="InterPro" id="IPR036737">
    <property type="entry name" value="OmpA-like_sf"/>
</dbReference>
<dbReference type="CDD" id="cd07185">
    <property type="entry name" value="OmpA_C-like"/>
    <property type="match status" value="1"/>
</dbReference>
<dbReference type="EMBL" id="CAADFO010000012">
    <property type="protein sequence ID" value="VFK25309.1"/>
    <property type="molecule type" value="Genomic_DNA"/>
</dbReference>
<dbReference type="Pfam" id="PF02412">
    <property type="entry name" value="TSP_3"/>
    <property type="match status" value="2"/>
</dbReference>
<dbReference type="SUPFAM" id="SSF103088">
    <property type="entry name" value="OmpA-like"/>
    <property type="match status" value="1"/>
</dbReference>
<evidence type="ECO:0000256" key="4">
    <source>
        <dbReference type="ARBA" id="ARBA00023237"/>
    </source>
</evidence>
<dbReference type="Pfam" id="PF00691">
    <property type="entry name" value="OmpA"/>
    <property type="match status" value="1"/>
</dbReference>
<keyword evidence="3 5" id="KW-0472">Membrane</keyword>
<keyword evidence="2" id="KW-0732">Signal</keyword>
<proteinExistence type="predicted"/>
<dbReference type="InterPro" id="IPR006665">
    <property type="entry name" value="OmpA-like"/>
</dbReference>
<dbReference type="PANTHER" id="PTHR30329:SF21">
    <property type="entry name" value="LIPOPROTEIN YIAD-RELATED"/>
    <property type="match status" value="1"/>
</dbReference>
<dbReference type="Gene3D" id="4.10.1080.10">
    <property type="entry name" value="TSP type-3 repeat"/>
    <property type="match status" value="1"/>
</dbReference>
<dbReference type="AlphaFoldDB" id="A0A450X7M6"/>
<evidence type="ECO:0000256" key="6">
    <source>
        <dbReference type="SAM" id="MobiDB-lite"/>
    </source>
</evidence>
<dbReference type="GO" id="GO:0009279">
    <property type="term" value="C:cell outer membrane"/>
    <property type="evidence" value="ECO:0007669"/>
    <property type="project" value="UniProtKB-SubCell"/>
</dbReference>
<evidence type="ECO:0000256" key="1">
    <source>
        <dbReference type="ARBA" id="ARBA00004442"/>
    </source>
</evidence>
<dbReference type="GO" id="GO:0007155">
    <property type="term" value="P:cell adhesion"/>
    <property type="evidence" value="ECO:0007669"/>
    <property type="project" value="InterPro"/>
</dbReference>
<feature type="domain" description="OmpA-like" evidence="7">
    <location>
        <begin position="131"/>
        <end position="246"/>
    </location>
</feature>
<dbReference type="PRINTS" id="PR01021">
    <property type="entry name" value="OMPADOMAIN"/>
</dbReference>
<accession>A0A450X7M6</accession>
<dbReference type="SUPFAM" id="SSF103647">
    <property type="entry name" value="TSP type-3 repeat"/>
    <property type="match status" value="1"/>
</dbReference>
<evidence type="ECO:0000256" key="2">
    <source>
        <dbReference type="ARBA" id="ARBA00022729"/>
    </source>
</evidence>
<dbReference type="PROSITE" id="PS51257">
    <property type="entry name" value="PROKAR_LIPOPROTEIN"/>
    <property type="match status" value="1"/>
</dbReference>
<dbReference type="PANTHER" id="PTHR30329">
    <property type="entry name" value="STATOR ELEMENT OF FLAGELLAR MOTOR COMPLEX"/>
    <property type="match status" value="1"/>
</dbReference>
<name>A0A450X7M6_9GAMM</name>
<evidence type="ECO:0000313" key="9">
    <source>
        <dbReference type="EMBL" id="VFK33468.1"/>
    </source>
</evidence>
<evidence type="ECO:0000313" key="10">
    <source>
        <dbReference type="EMBL" id="VFK76227.1"/>
    </source>
</evidence>
<dbReference type="EMBL" id="CAADFQ010000046">
    <property type="protein sequence ID" value="VFK33468.1"/>
    <property type="molecule type" value="Genomic_DNA"/>
</dbReference>
<evidence type="ECO:0000256" key="3">
    <source>
        <dbReference type="ARBA" id="ARBA00023136"/>
    </source>
</evidence>
<dbReference type="InterPro" id="IPR003367">
    <property type="entry name" value="Thrombospondin_3-like_rpt"/>
</dbReference>
<dbReference type="InterPro" id="IPR028974">
    <property type="entry name" value="TSP_type-3_rpt"/>
</dbReference>
<reference evidence="8" key="1">
    <citation type="submission" date="2019-02" db="EMBL/GenBank/DDBJ databases">
        <authorList>
            <person name="Gruber-Vodicka R. H."/>
            <person name="Seah K. B. B."/>
        </authorList>
    </citation>
    <scope>NUCLEOTIDE SEQUENCE</scope>
    <source>
        <strain evidence="8">BECK_BZ197</strain>
        <strain evidence="10">BECK_BZ198</strain>
        <strain evidence="9">BECK_BZ199</strain>
    </source>
</reference>
<dbReference type="PROSITE" id="PS51123">
    <property type="entry name" value="OMPA_2"/>
    <property type="match status" value="1"/>
</dbReference>
<comment type="subcellular location">
    <subcellularLocation>
        <location evidence="1">Cell outer membrane</location>
    </subcellularLocation>
</comment>
<evidence type="ECO:0000259" key="7">
    <source>
        <dbReference type="PROSITE" id="PS51123"/>
    </source>
</evidence>
<keyword evidence="4" id="KW-0998">Cell outer membrane</keyword>
<dbReference type="InterPro" id="IPR050330">
    <property type="entry name" value="Bact_OuterMem_StrucFunc"/>
</dbReference>
<gene>
    <name evidence="8" type="ORF">BECKMB1821G_GA0114241_101238</name>
    <name evidence="10" type="ORF">BECKMB1821H_GA0114242_10477</name>
    <name evidence="9" type="ORF">BECKMB1821I_GA0114274_10467</name>
</gene>
<dbReference type="GO" id="GO:0005509">
    <property type="term" value="F:calcium ion binding"/>
    <property type="evidence" value="ECO:0007669"/>
    <property type="project" value="InterPro"/>
</dbReference>
<dbReference type="InterPro" id="IPR006664">
    <property type="entry name" value="OMP_bac"/>
</dbReference>
<evidence type="ECO:0000256" key="5">
    <source>
        <dbReference type="PROSITE-ProRule" id="PRU00473"/>
    </source>
</evidence>
<feature type="region of interest" description="Disordered" evidence="6">
    <location>
        <begin position="211"/>
        <end position="232"/>
    </location>
</feature>
<organism evidence="8">
    <name type="scientific">Candidatus Kentrum sp. MB</name>
    <dbReference type="NCBI Taxonomy" id="2138164"/>
    <lineage>
        <taxon>Bacteria</taxon>
        <taxon>Pseudomonadati</taxon>
        <taxon>Pseudomonadota</taxon>
        <taxon>Gammaproteobacteria</taxon>
        <taxon>Candidatus Kentrum</taxon>
    </lineage>
</organism>
<dbReference type="Gene3D" id="3.30.1330.60">
    <property type="entry name" value="OmpA-like domain"/>
    <property type="match status" value="1"/>
</dbReference>
<sequence>MRNLRNILLVLLVSLTVSGCATIGKINKCTIIGGIAGGAGGAILAEKAILGVPAAIGGAVLGHLLCREGEGDADGDKILDSKDKCPDTPPRTLVDQDGCGDFDKDGISNYGDQCPNTLPGIKVDNTGCAICGEKLANLQSDVYFATAKCDVAGFESTLETVANALKNTNTKIHIQGHTDSVGQDEYNIMLSQCRADTVKDFLMTRGIDGGNMTSEGRGEGFPIASNETKDGRARNRRVEISVTCNK</sequence>
<protein>
    <submittedName>
        <fullName evidence="8">OmpA-OmpF porin, OOP family</fullName>
    </submittedName>
</protein>
<evidence type="ECO:0000313" key="8">
    <source>
        <dbReference type="EMBL" id="VFK25309.1"/>
    </source>
</evidence>
<dbReference type="EMBL" id="CAADGH010000047">
    <property type="protein sequence ID" value="VFK76227.1"/>
    <property type="molecule type" value="Genomic_DNA"/>
</dbReference>